<keyword evidence="3" id="KW-0804">Transcription</keyword>
<evidence type="ECO:0000313" key="8">
    <source>
        <dbReference type="EMBL" id="KAK8857338.1"/>
    </source>
</evidence>
<feature type="domain" description="Myb-like" evidence="6">
    <location>
        <begin position="148"/>
        <end position="198"/>
    </location>
</feature>
<protein>
    <recommendedName>
        <fullName evidence="10">Myb-like DNA-binding domain containing protein</fullName>
    </recommendedName>
</protein>
<feature type="domain" description="HTH myb-type" evidence="7">
    <location>
        <begin position="154"/>
        <end position="202"/>
    </location>
</feature>
<gene>
    <name evidence="8" type="ORF">M9Y10_015742</name>
</gene>
<evidence type="ECO:0000256" key="2">
    <source>
        <dbReference type="ARBA" id="ARBA00023125"/>
    </source>
</evidence>
<keyword evidence="9" id="KW-1185">Reference proteome</keyword>
<reference evidence="8 9" key="1">
    <citation type="submission" date="2024-04" db="EMBL/GenBank/DDBJ databases">
        <title>Tritrichomonas musculus Genome.</title>
        <authorList>
            <person name="Alves-Ferreira E."/>
            <person name="Grigg M."/>
            <person name="Lorenzi H."/>
            <person name="Galac M."/>
        </authorList>
    </citation>
    <scope>NUCLEOTIDE SEQUENCE [LARGE SCALE GENOMIC DNA]</scope>
    <source>
        <strain evidence="8 9">EAF2021</strain>
    </source>
</reference>
<proteinExistence type="predicted"/>
<evidence type="ECO:0000313" key="9">
    <source>
        <dbReference type="Proteomes" id="UP001470230"/>
    </source>
</evidence>
<dbReference type="InterPro" id="IPR001005">
    <property type="entry name" value="SANT/Myb"/>
</dbReference>
<feature type="region of interest" description="Disordered" evidence="5">
    <location>
        <begin position="50"/>
        <end position="106"/>
    </location>
</feature>
<dbReference type="EMBL" id="JAPFFF010000020">
    <property type="protein sequence ID" value="KAK8857338.1"/>
    <property type="molecule type" value="Genomic_DNA"/>
</dbReference>
<dbReference type="CDD" id="cd00167">
    <property type="entry name" value="SANT"/>
    <property type="match status" value="2"/>
</dbReference>
<dbReference type="PROSITE" id="PS50090">
    <property type="entry name" value="MYB_LIKE"/>
    <property type="match status" value="2"/>
</dbReference>
<keyword evidence="2" id="KW-0238">DNA-binding</keyword>
<evidence type="ECO:0000256" key="1">
    <source>
        <dbReference type="ARBA" id="ARBA00023015"/>
    </source>
</evidence>
<dbReference type="InterPro" id="IPR017930">
    <property type="entry name" value="Myb_dom"/>
</dbReference>
<sequence>MDRLLDCYTRPHKTSVSSLAPIFPVSSENKAIITQLQPLTNISIEENNSAGNHLYNNRENHDSRSKNKFRKKSAPDDSKSLNLAETKSDSESTSDSSQNQRRKFTAEEDMKLKKIISKYGAKKWDQIALLMPGRTGRQCRDRFHNYLNPSLQNGPWSKEEDILLEQKVYELGQHWNKIVKFFVGRSENNIKNRWYTYVSKHKQGKIATFPSQKIYKNCYNNEHKIEKGNVCHNYANNFIVDQYHNNFYYYNGGNNFSNIGINNICVSNNNNSAMNPLENNLNVINQNRNIDIITPKSEKEKKVFFPPIFPPNDSIIWSLDQGMFDFLNKESVA</sequence>
<feature type="domain" description="HTH myb-type" evidence="7">
    <location>
        <begin position="100"/>
        <end position="151"/>
    </location>
</feature>
<evidence type="ECO:0000256" key="3">
    <source>
        <dbReference type="ARBA" id="ARBA00023163"/>
    </source>
</evidence>
<evidence type="ECO:0000259" key="6">
    <source>
        <dbReference type="PROSITE" id="PS50090"/>
    </source>
</evidence>
<keyword evidence="4" id="KW-0539">Nucleus</keyword>
<dbReference type="PANTHER" id="PTHR46621">
    <property type="entry name" value="SNRNA-ACTIVATING PROTEIN COMPLEX SUBUNIT 4"/>
    <property type="match status" value="1"/>
</dbReference>
<name>A0ABR2I4P4_9EUKA</name>
<dbReference type="SMART" id="SM00717">
    <property type="entry name" value="SANT"/>
    <property type="match status" value="2"/>
</dbReference>
<evidence type="ECO:0000256" key="5">
    <source>
        <dbReference type="SAM" id="MobiDB-lite"/>
    </source>
</evidence>
<evidence type="ECO:0008006" key="10">
    <source>
        <dbReference type="Google" id="ProtNLM"/>
    </source>
</evidence>
<evidence type="ECO:0000256" key="4">
    <source>
        <dbReference type="ARBA" id="ARBA00023242"/>
    </source>
</evidence>
<comment type="caution">
    <text evidence="8">The sequence shown here is derived from an EMBL/GenBank/DDBJ whole genome shotgun (WGS) entry which is preliminary data.</text>
</comment>
<dbReference type="Pfam" id="PF13921">
    <property type="entry name" value="Myb_DNA-bind_6"/>
    <property type="match status" value="1"/>
</dbReference>
<organism evidence="8 9">
    <name type="scientific">Tritrichomonas musculus</name>
    <dbReference type="NCBI Taxonomy" id="1915356"/>
    <lineage>
        <taxon>Eukaryota</taxon>
        <taxon>Metamonada</taxon>
        <taxon>Parabasalia</taxon>
        <taxon>Tritrichomonadida</taxon>
        <taxon>Tritrichomonadidae</taxon>
        <taxon>Tritrichomonas</taxon>
    </lineage>
</organism>
<feature type="compositionally biased region" description="Basic and acidic residues" evidence="5">
    <location>
        <begin position="56"/>
        <end position="65"/>
    </location>
</feature>
<accession>A0ABR2I4P4</accession>
<dbReference type="Gene3D" id="1.10.10.60">
    <property type="entry name" value="Homeodomain-like"/>
    <property type="match status" value="2"/>
</dbReference>
<dbReference type="SUPFAM" id="SSF46689">
    <property type="entry name" value="Homeodomain-like"/>
    <property type="match status" value="1"/>
</dbReference>
<dbReference type="PANTHER" id="PTHR46621:SF1">
    <property type="entry name" value="SNRNA-ACTIVATING PROTEIN COMPLEX SUBUNIT 4"/>
    <property type="match status" value="1"/>
</dbReference>
<dbReference type="PROSITE" id="PS51294">
    <property type="entry name" value="HTH_MYB"/>
    <property type="match status" value="2"/>
</dbReference>
<dbReference type="InterPro" id="IPR051575">
    <property type="entry name" value="Myb-like_DNA-bd"/>
</dbReference>
<keyword evidence="1" id="KW-0805">Transcription regulation</keyword>
<dbReference type="Proteomes" id="UP001470230">
    <property type="component" value="Unassembled WGS sequence"/>
</dbReference>
<dbReference type="InterPro" id="IPR009057">
    <property type="entry name" value="Homeodomain-like_sf"/>
</dbReference>
<evidence type="ECO:0000259" key="7">
    <source>
        <dbReference type="PROSITE" id="PS51294"/>
    </source>
</evidence>
<feature type="domain" description="Myb-like" evidence="6">
    <location>
        <begin position="96"/>
        <end position="147"/>
    </location>
</feature>